<reference evidence="1" key="1">
    <citation type="journal article" date="2014" name="Front. Microbiol.">
        <title>High frequency of phylogenetically diverse reductive dehalogenase-homologous genes in deep subseafloor sedimentary metagenomes.</title>
        <authorList>
            <person name="Kawai M."/>
            <person name="Futagami T."/>
            <person name="Toyoda A."/>
            <person name="Takaki Y."/>
            <person name="Nishi S."/>
            <person name="Hori S."/>
            <person name="Arai W."/>
            <person name="Tsubouchi T."/>
            <person name="Morono Y."/>
            <person name="Uchiyama I."/>
            <person name="Ito T."/>
            <person name="Fujiyama A."/>
            <person name="Inagaki F."/>
            <person name="Takami H."/>
        </authorList>
    </citation>
    <scope>NUCLEOTIDE SEQUENCE</scope>
    <source>
        <strain evidence="1">Expedition CK06-06</strain>
    </source>
</reference>
<dbReference type="EMBL" id="BARS01035745">
    <property type="protein sequence ID" value="GAG22039.1"/>
    <property type="molecule type" value="Genomic_DNA"/>
</dbReference>
<comment type="caution">
    <text evidence="1">The sequence shown here is derived from an EMBL/GenBank/DDBJ whole genome shotgun (WGS) entry which is preliminary data.</text>
</comment>
<dbReference type="AlphaFoldDB" id="X0VUI0"/>
<evidence type="ECO:0000313" key="1">
    <source>
        <dbReference type="EMBL" id="GAG22039.1"/>
    </source>
</evidence>
<gene>
    <name evidence="1" type="ORF">S01H1_55041</name>
</gene>
<protein>
    <submittedName>
        <fullName evidence="1">Uncharacterized protein</fullName>
    </submittedName>
</protein>
<organism evidence="1">
    <name type="scientific">marine sediment metagenome</name>
    <dbReference type="NCBI Taxonomy" id="412755"/>
    <lineage>
        <taxon>unclassified sequences</taxon>
        <taxon>metagenomes</taxon>
        <taxon>ecological metagenomes</taxon>
    </lineage>
</organism>
<proteinExistence type="predicted"/>
<name>X0VUI0_9ZZZZ</name>
<sequence>MRDAMTDKLGEALTQEFRESGLTVDEFMDSQNYTSDIEYL</sequence>
<accession>X0VUI0</accession>
<feature type="non-terminal residue" evidence="1">
    <location>
        <position position="40"/>
    </location>
</feature>